<evidence type="ECO:0000313" key="1">
    <source>
        <dbReference type="EMBL" id="MBC6466632.1"/>
    </source>
</evidence>
<proteinExistence type="predicted"/>
<dbReference type="Proteomes" id="UP000805614">
    <property type="component" value="Unassembled WGS sequence"/>
</dbReference>
<dbReference type="EMBL" id="JABVEC010000009">
    <property type="protein sequence ID" value="MBC6466632.1"/>
    <property type="molecule type" value="Genomic_DNA"/>
</dbReference>
<accession>A0ABR7LQ61</accession>
<evidence type="ECO:0000313" key="2">
    <source>
        <dbReference type="Proteomes" id="UP000805614"/>
    </source>
</evidence>
<sequence length="286" mass="31139">MSVVLSIPAAVIASRITSDKDAKAGTGAASASPVRTPTGEPLKVTKLTMVPRRLDHSWVMAHPVDPAALVRLNANVDKVGGALADEADPVMRAAGAVEPTLSTVEIEAEGNRPKVVRITGIRAVTQCRKPLNGTYFYNPPQGASDNVQLGFDLDSPSPFAQKVKPDSNDGPPHFYGDYFADRKYTLNHEDQVTFRLSARTYKSYCEYRYRFDLIVDGKADTQFIPREGERPLQITADIRTGSERFGLVDCNAYQRFYMGKVFVAGTADLAGLPSWNTPTPGNGPCE</sequence>
<organism evidence="1 2">
    <name type="scientific">Actinomadura alba</name>
    <dbReference type="NCBI Taxonomy" id="406431"/>
    <lineage>
        <taxon>Bacteria</taxon>
        <taxon>Bacillati</taxon>
        <taxon>Actinomycetota</taxon>
        <taxon>Actinomycetes</taxon>
        <taxon>Streptosporangiales</taxon>
        <taxon>Thermomonosporaceae</taxon>
        <taxon>Actinomadura</taxon>
    </lineage>
</organism>
<reference evidence="1 2" key="1">
    <citation type="submission" date="2020-06" db="EMBL/GenBank/DDBJ databases">
        <title>Actinomadura xiongansis sp. nov., isolated from soil of Baiyangdian.</title>
        <authorList>
            <person name="Zhang X."/>
        </authorList>
    </citation>
    <scope>NUCLEOTIDE SEQUENCE [LARGE SCALE GENOMIC DNA]</scope>
    <source>
        <strain evidence="1 2">HBUM206468</strain>
    </source>
</reference>
<keyword evidence="2" id="KW-1185">Reference proteome</keyword>
<dbReference type="RefSeq" id="WP_187243647.1">
    <property type="nucleotide sequence ID" value="NZ_BAAAOK010000013.1"/>
</dbReference>
<gene>
    <name evidence="1" type="ORF">HKK74_14120</name>
</gene>
<comment type="caution">
    <text evidence="1">The sequence shown here is derived from an EMBL/GenBank/DDBJ whole genome shotgun (WGS) entry which is preliminary data.</text>
</comment>
<name>A0ABR7LQ61_9ACTN</name>
<protein>
    <submittedName>
        <fullName evidence="1">Uncharacterized protein</fullName>
    </submittedName>
</protein>